<evidence type="ECO:0000313" key="2">
    <source>
        <dbReference type="Proteomes" id="UP000027341"/>
    </source>
</evidence>
<dbReference type="EMBL" id="JMIU01000001">
    <property type="protein sequence ID" value="KDN94858.1"/>
    <property type="molecule type" value="Genomic_DNA"/>
</dbReference>
<dbReference type="Proteomes" id="UP000027341">
    <property type="component" value="Unassembled WGS sequence"/>
</dbReference>
<reference evidence="1 2" key="1">
    <citation type="submission" date="2014-04" db="EMBL/GenBank/DDBJ databases">
        <title>Draft genome sequence of Hydrogenovibrio marinus MH-110, a model organism for aerobic H2 metabolism.</title>
        <authorList>
            <person name="Cha H.J."/>
            <person name="Jo B.H."/>
            <person name="Hwang B.H."/>
        </authorList>
    </citation>
    <scope>NUCLEOTIDE SEQUENCE [LARGE SCALE GENOMIC DNA]</scope>
    <source>
        <strain evidence="1 2">MH-110</strain>
    </source>
</reference>
<dbReference type="InterPro" id="IPR006522">
    <property type="entry name" value="Phage_virion_morphogenesis"/>
</dbReference>
<dbReference type="RefSeq" id="WP_051622923.1">
    <property type="nucleotide sequence ID" value="NZ_AP020335.1"/>
</dbReference>
<organism evidence="1 2">
    <name type="scientific">Hydrogenovibrio marinus</name>
    <dbReference type="NCBI Taxonomy" id="28885"/>
    <lineage>
        <taxon>Bacteria</taxon>
        <taxon>Pseudomonadati</taxon>
        <taxon>Pseudomonadota</taxon>
        <taxon>Gammaproteobacteria</taxon>
        <taxon>Thiotrichales</taxon>
        <taxon>Piscirickettsiaceae</taxon>
        <taxon>Hydrogenovibrio</taxon>
    </lineage>
</organism>
<name>A0A066ZM20_HYDMR</name>
<dbReference type="STRING" id="28885.EI16_00650"/>
<evidence type="ECO:0008006" key="3">
    <source>
        <dbReference type="Google" id="ProtNLM"/>
    </source>
</evidence>
<gene>
    <name evidence="1" type="ORF">EI16_00650</name>
</gene>
<keyword evidence="2" id="KW-1185">Reference proteome</keyword>
<evidence type="ECO:0000313" key="1">
    <source>
        <dbReference type="EMBL" id="KDN94858.1"/>
    </source>
</evidence>
<sequence length="171" mass="19873">MQNISTPEQVLQLLKSVDLPASERKKLNRDLANTTRRYFHEQIREQKDIYGKSYKPRRKRKYEASKSGKVHSRLSMFLGFSRMMKAMSDENGFEVGLAGLAGKIAKVHNDGETVTLPTRMHGWFNSKTNQWEGGVKRKMQVRMPERTFIGWTQELEKQITTKIIKAMEIKP</sequence>
<dbReference type="Pfam" id="PF05069">
    <property type="entry name" value="Phage_tail_S"/>
    <property type="match status" value="1"/>
</dbReference>
<comment type="caution">
    <text evidence="1">The sequence shown here is derived from an EMBL/GenBank/DDBJ whole genome shotgun (WGS) entry which is preliminary data.</text>
</comment>
<accession>A0A066ZM20</accession>
<proteinExistence type="predicted"/>
<dbReference type="AlphaFoldDB" id="A0A066ZM20"/>
<protein>
    <recommendedName>
        <fullName evidence="3">Virion morphogenesis protein</fullName>
    </recommendedName>
</protein>